<evidence type="ECO:0000259" key="2">
    <source>
        <dbReference type="Pfam" id="PF12756"/>
    </source>
</evidence>
<proteinExistence type="predicted"/>
<dbReference type="EMBL" id="NRDI02000002">
    <property type="protein sequence ID" value="KAI1518507.1"/>
    <property type="molecule type" value="Genomic_DNA"/>
</dbReference>
<dbReference type="PANTHER" id="PTHR13182">
    <property type="entry name" value="ZINC FINGER PROTEIN 622"/>
    <property type="match status" value="1"/>
</dbReference>
<name>A0A922NM03_9PLEO</name>
<sequence length="340" mass="37956">MASEPRTVVYNLRQKVAGNHVISEEEYNTLHIATQKTSRHRPELLDSVERMEKRGARIVSKRDVGAISQSSVKEKGAKTKAANHDPVPDLSPGTQCLFCLNSLPSPVESVHHMSVTHGLFIPRLDRIVDLECFLSYLGVLVYECRECVYCGAGKNTVQAVQTHMRDKGHCKIDMGELSDFWEDDEEESGNEEQEEEEDAGVSTTGLKPSSTARHIPIRRRPSSSNTALTQLTQTQKSSLTSSSTKHTQHQSTNRAEPLDTTVDTSCHQTNITPSSRDLTKSSRDLANLNLSLSQLRTLATLERRMKTQETTARARIQHKAERQPVKSVYYKTANPVYQAG</sequence>
<reference evidence="4" key="1">
    <citation type="journal article" date="2022" name="Microb. Genom.">
        <title>A global pangenome for the wheat fungal pathogen Pyrenophora tritici-repentis and prediction of effector protein structural homology.</title>
        <authorList>
            <person name="Moolhuijzen P.M."/>
            <person name="See P.T."/>
            <person name="Shi G."/>
            <person name="Powell H.R."/>
            <person name="Cockram J."/>
            <person name="Jorgensen L.N."/>
            <person name="Benslimane H."/>
            <person name="Strelkov S.E."/>
            <person name="Turner J."/>
            <person name="Liu Z."/>
            <person name="Moffat C.S."/>
        </authorList>
    </citation>
    <scope>NUCLEOTIDE SEQUENCE [LARGE SCALE GENOMIC DNA]</scope>
</reference>
<organism evidence="3 4">
    <name type="scientific">Pyrenophora tritici-repentis</name>
    <dbReference type="NCBI Taxonomy" id="45151"/>
    <lineage>
        <taxon>Eukaryota</taxon>
        <taxon>Fungi</taxon>
        <taxon>Dikarya</taxon>
        <taxon>Ascomycota</taxon>
        <taxon>Pezizomycotina</taxon>
        <taxon>Dothideomycetes</taxon>
        <taxon>Pleosporomycetidae</taxon>
        <taxon>Pleosporales</taxon>
        <taxon>Pleosporineae</taxon>
        <taxon>Pleosporaceae</taxon>
        <taxon>Pyrenophora</taxon>
    </lineage>
</organism>
<gene>
    <name evidence="3" type="ORF">Ptr86124_001635</name>
</gene>
<comment type="caution">
    <text evidence="3">The sequence shown here is derived from an EMBL/GenBank/DDBJ whole genome shotgun (WGS) entry which is preliminary data.</text>
</comment>
<dbReference type="GO" id="GO:0030687">
    <property type="term" value="C:preribosome, large subunit precursor"/>
    <property type="evidence" value="ECO:0007669"/>
    <property type="project" value="TreeGrafter"/>
</dbReference>
<feature type="compositionally biased region" description="Polar residues" evidence="1">
    <location>
        <begin position="201"/>
        <end position="212"/>
    </location>
</feature>
<evidence type="ECO:0000313" key="3">
    <source>
        <dbReference type="EMBL" id="KAI1518507.1"/>
    </source>
</evidence>
<feature type="domain" description="ZN622/Rei1/Reh1 zinc finger C2H2-type" evidence="2">
    <location>
        <begin position="95"/>
        <end position="176"/>
    </location>
</feature>
<dbReference type="InterPro" id="IPR040025">
    <property type="entry name" value="Znf622/Rei1/Reh1"/>
</dbReference>
<dbReference type="PANTHER" id="PTHR13182:SF8">
    <property type="entry name" value="CYTOPLASMIC 60S SUBUNIT BIOGENESIS FACTOR ZNF622"/>
    <property type="match status" value="1"/>
</dbReference>
<dbReference type="AlphaFoldDB" id="A0A922NM03"/>
<dbReference type="Pfam" id="PF12756">
    <property type="entry name" value="zf-C2H2_2"/>
    <property type="match status" value="1"/>
</dbReference>
<dbReference type="InterPro" id="IPR041661">
    <property type="entry name" value="ZN622/Rei1/Reh1_Znf-C2H2"/>
</dbReference>
<protein>
    <submittedName>
        <fullName evidence="3">Zf-C2H2-2 domain containing protein</fullName>
    </submittedName>
</protein>
<dbReference type="GO" id="GO:0042273">
    <property type="term" value="P:ribosomal large subunit biogenesis"/>
    <property type="evidence" value="ECO:0007669"/>
    <property type="project" value="TreeGrafter"/>
</dbReference>
<keyword evidence="4" id="KW-1185">Reference proteome</keyword>
<evidence type="ECO:0000256" key="1">
    <source>
        <dbReference type="SAM" id="MobiDB-lite"/>
    </source>
</evidence>
<feature type="compositionally biased region" description="Acidic residues" evidence="1">
    <location>
        <begin position="182"/>
        <end position="199"/>
    </location>
</feature>
<feature type="compositionally biased region" description="Low complexity" evidence="1">
    <location>
        <begin position="222"/>
        <end position="253"/>
    </location>
</feature>
<evidence type="ECO:0000313" key="4">
    <source>
        <dbReference type="Proteomes" id="UP000249757"/>
    </source>
</evidence>
<feature type="region of interest" description="Disordered" evidence="1">
    <location>
        <begin position="182"/>
        <end position="265"/>
    </location>
</feature>
<dbReference type="Proteomes" id="UP000249757">
    <property type="component" value="Unassembled WGS sequence"/>
</dbReference>
<accession>A0A922NM03</accession>